<sequence>MNNNTDFVHSAHQVAYEPPGSAVEEALTQAMPLGAALIGPVNFTWDRPSSDLWPDD</sequence>
<gene>
    <name evidence="1" type="ORF">SAMN04488693_1346</name>
</gene>
<dbReference type="Proteomes" id="UP000199258">
    <property type="component" value="Unassembled WGS sequence"/>
</dbReference>
<evidence type="ECO:0000313" key="2">
    <source>
        <dbReference type="Proteomes" id="UP000199258"/>
    </source>
</evidence>
<name>A0A1G8PHV9_9MICC</name>
<dbReference type="AlphaFoldDB" id="A0A1G8PHV9"/>
<dbReference type="STRING" id="335973.SAMN04488693_1346"/>
<organism evidence="1 2">
    <name type="scientific">Arthrobacter subterraneus</name>
    <dbReference type="NCBI Taxonomy" id="335973"/>
    <lineage>
        <taxon>Bacteria</taxon>
        <taxon>Bacillati</taxon>
        <taxon>Actinomycetota</taxon>
        <taxon>Actinomycetes</taxon>
        <taxon>Micrococcales</taxon>
        <taxon>Micrococcaceae</taxon>
        <taxon>Arthrobacter</taxon>
    </lineage>
</organism>
<reference evidence="1 2" key="1">
    <citation type="submission" date="2016-10" db="EMBL/GenBank/DDBJ databases">
        <authorList>
            <person name="de Groot N.N."/>
        </authorList>
    </citation>
    <scope>NUCLEOTIDE SEQUENCE [LARGE SCALE GENOMIC DNA]</scope>
    <source>
        <strain evidence="1 2">NP_1H</strain>
    </source>
</reference>
<accession>A0A1G8PHV9</accession>
<evidence type="ECO:0000313" key="1">
    <source>
        <dbReference type="EMBL" id="SDI92099.1"/>
    </source>
</evidence>
<protein>
    <submittedName>
        <fullName evidence="1">Uncharacterized protein</fullName>
    </submittedName>
</protein>
<keyword evidence="2" id="KW-1185">Reference proteome</keyword>
<dbReference type="EMBL" id="FNDT01000034">
    <property type="protein sequence ID" value="SDI92099.1"/>
    <property type="molecule type" value="Genomic_DNA"/>
</dbReference>
<proteinExistence type="predicted"/>
<dbReference type="RefSeq" id="WP_175460227.1">
    <property type="nucleotide sequence ID" value="NZ_FNDT01000034.1"/>
</dbReference>